<organism evidence="2 3">
    <name type="scientific">Meiothermus granaticius NBRC 107808</name>
    <dbReference type="NCBI Taxonomy" id="1227551"/>
    <lineage>
        <taxon>Bacteria</taxon>
        <taxon>Thermotogati</taxon>
        <taxon>Deinococcota</taxon>
        <taxon>Deinococci</taxon>
        <taxon>Thermales</taxon>
        <taxon>Thermaceae</taxon>
        <taxon>Meiothermus</taxon>
    </lineage>
</organism>
<keyword evidence="1" id="KW-0472">Membrane</keyword>
<evidence type="ECO:0000256" key="1">
    <source>
        <dbReference type="SAM" id="Phobius"/>
    </source>
</evidence>
<sequence>MLATLYLALKLIHVFAALALFAAEGVGTVALLQARRAKDFVGLGAALALLKAIGPLGKLAPPLLLLTGLALMVTTWGFRIAWADLALGIFLLVFVGSKRLDPPWQAALGREMRAGQGPLTPAVRALLEDRGYSAWLALRSGLALGLVFLMTVKPGLLVGVAGVAALAALRVYLELRPKPRQPLAPKTAA</sequence>
<accession>A0A399FBW9</accession>
<evidence type="ECO:0000313" key="3">
    <source>
        <dbReference type="Proteomes" id="UP000266178"/>
    </source>
</evidence>
<keyword evidence="3" id="KW-1185">Reference proteome</keyword>
<proteinExistence type="predicted"/>
<reference evidence="2 3" key="1">
    <citation type="submission" date="2018-08" db="EMBL/GenBank/DDBJ databases">
        <title>Meiothermus granaticius genome AF-68 sequencing project.</title>
        <authorList>
            <person name="Da Costa M.S."/>
            <person name="Albuquerque L."/>
            <person name="Raposo P."/>
            <person name="Froufe H.J.C."/>
            <person name="Barroso C.S."/>
            <person name="Egas C."/>
        </authorList>
    </citation>
    <scope>NUCLEOTIDE SEQUENCE [LARGE SCALE GENOMIC DNA]</scope>
    <source>
        <strain evidence="2 3">AF-68</strain>
    </source>
</reference>
<dbReference type="RefSeq" id="WP_119355827.1">
    <property type="nucleotide sequence ID" value="NZ_BJXM01000002.1"/>
</dbReference>
<feature type="transmembrane region" description="Helical" evidence="1">
    <location>
        <begin position="132"/>
        <end position="150"/>
    </location>
</feature>
<name>A0A399FBW9_9DEIN</name>
<feature type="transmembrane region" description="Helical" evidence="1">
    <location>
        <begin position="39"/>
        <end position="56"/>
    </location>
</feature>
<dbReference type="OrthoDB" id="2427022at2"/>
<keyword evidence="1" id="KW-0812">Transmembrane</keyword>
<feature type="transmembrane region" description="Helical" evidence="1">
    <location>
        <begin position="12"/>
        <end position="32"/>
    </location>
</feature>
<dbReference type="Proteomes" id="UP000266178">
    <property type="component" value="Unassembled WGS sequence"/>
</dbReference>
<gene>
    <name evidence="2" type="ORF">Mgrana_00291</name>
</gene>
<dbReference type="EMBL" id="QWLB01000003">
    <property type="protein sequence ID" value="RIH93708.1"/>
    <property type="molecule type" value="Genomic_DNA"/>
</dbReference>
<feature type="transmembrane region" description="Helical" evidence="1">
    <location>
        <begin position="156"/>
        <end position="173"/>
    </location>
</feature>
<dbReference type="AlphaFoldDB" id="A0A399FBW9"/>
<evidence type="ECO:0000313" key="2">
    <source>
        <dbReference type="EMBL" id="RIH93708.1"/>
    </source>
</evidence>
<comment type="caution">
    <text evidence="2">The sequence shown here is derived from an EMBL/GenBank/DDBJ whole genome shotgun (WGS) entry which is preliminary data.</text>
</comment>
<evidence type="ECO:0008006" key="4">
    <source>
        <dbReference type="Google" id="ProtNLM"/>
    </source>
</evidence>
<protein>
    <recommendedName>
        <fullName evidence="4">DUF2269 family protein</fullName>
    </recommendedName>
</protein>
<keyword evidence="1" id="KW-1133">Transmembrane helix</keyword>
<feature type="transmembrane region" description="Helical" evidence="1">
    <location>
        <begin position="76"/>
        <end position="95"/>
    </location>
</feature>